<name>A0A2S5D1A8_LYSSH</name>
<comment type="caution">
    <text evidence="1">The sequence shown here is derived from an EMBL/GenBank/DDBJ whole genome shotgun (WGS) entry which is preliminary data.</text>
</comment>
<protein>
    <submittedName>
        <fullName evidence="1">Uncharacterized protein</fullName>
    </submittedName>
</protein>
<dbReference type="AlphaFoldDB" id="A0A2S5D1A8"/>
<organism evidence="1 2">
    <name type="scientific">Lysinibacillus sphaericus</name>
    <name type="common">Bacillus sphaericus</name>
    <dbReference type="NCBI Taxonomy" id="1421"/>
    <lineage>
        <taxon>Bacteria</taxon>
        <taxon>Bacillati</taxon>
        <taxon>Bacillota</taxon>
        <taxon>Bacilli</taxon>
        <taxon>Bacillales</taxon>
        <taxon>Bacillaceae</taxon>
        <taxon>Lysinibacillus</taxon>
    </lineage>
</organism>
<evidence type="ECO:0000313" key="1">
    <source>
        <dbReference type="EMBL" id="POZ56787.1"/>
    </source>
</evidence>
<gene>
    <name evidence="1" type="ORF">LYSIN_01570</name>
</gene>
<dbReference type="RefSeq" id="WP_103976824.1">
    <property type="nucleotide sequence ID" value="NZ_PGLV01000001.1"/>
</dbReference>
<evidence type="ECO:0000313" key="2">
    <source>
        <dbReference type="Proteomes" id="UP000237319"/>
    </source>
</evidence>
<accession>A0A2S5D1A8</accession>
<dbReference type="Proteomes" id="UP000237319">
    <property type="component" value="Unassembled WGS sequence"/>
</dbReference>
<keyword evidence="2" id="KW-1185">Reference proteome</keyword>
<dbReference type="EMBL" id="PGLV01000001">
    <property type="protein sequence ID" value="POZ56787.1"/>
    <property type="molecule type" value="Genomic_DNA"/>
</dbReference>
<proteinExistence type="predicted"/>
<sequence length="115" mass="12974">MAEFSNDGYYKIRDYIKTNWNYIELQDETGTAIIRLGIDDSRVTWIHTENTNPLKLQIKIKGSEIHLPKTFAKSAIFDVASGGTALVVSDFETTTLTQEIDELTVVHSLEVPNVQ</sequence>
<reference evidence="1 2" key="1">
    <citation type="submission" date="2017-11" db="EMBL/GenBank/DDBJ databases">
        <title>Genome sequence of Lysinibacillus sphaericus, a lignin-degrading bacteria isolated from municipal solid waste soil.</title>
        <authorList>
            <person name="Persinoti G.F."/>
            <person name="Paixao D.A."/>
            <person name="Bugg T.D."/>
            <person name="Squina F.M."/>
        </authorList>
    </citation>
    <scope>NUCLEOTIDE SEQUENCE [LARGE SCALE GENOMIC DNA]</scope>
    <source>
        <strain evidence="1 2">A1</strain>
    </source>
</reference>